<comment type="caution">
    <text evidence="2">The sequence shown here is derived from an EMBL/GenBank/DDBJ whole genome shotgun (WGS) entry which is preliminary data.</text>
</comment>
<reference evidence="2" key="1">
    <citation type="submission" date="2021-03" db="EMBL/GenBank/DDBJ databases">
        <title>Chromosome level genome of the anhydrobiotic midge Polypedilum vanderplanki.</title>
        <authorList>
            <person name="Yoshida Y."/>
            <person name="Kikawada T."/>
            <person name="Gusev O."/>
        </authorList>
    </citation>
    <scope>NUCLEOTIDE SEQUENCE</scope>
    <source>
        <strain evidence="2">NIAS01</strain>
        <tissue evidence="2">Whole body or cell culture</tissue>
    </source>
</reference>
<dbReference type="InterPro" id="IPR053225">
    <property type="entry name" value="Acyl-CoA_N-acyltransferase"/>
</dbReference>
<dbReference type="PANTHER" id="PTHR20958:SF6">
    <property type="entry name" value="GLYCINE N-ACYLTRANSFERASE-LIKE PROTEIN"/>
    <property type="match status" value="1"/>
</dbReference>
<evidence type="ECO:0000313" key="3">
    <source>
        <dbReference type="Proteomes" id="UP001107558"/>
    </source>
</evidence>
<dbReference type="GO" id="GO:0016747">
    <property type="term" value="F:acyltransferase activity, transferring groups other than amino-acyl groups"/>
    <property type="evidence" value="ECO:0007669"/>
    <property type="project" value="InterPro"/>
</dbReference>
<sequence length="282" mass="32900">MDILREINDEELEFIIEKLKTRMPYKLKNLHYILSAQKCKTSGINNLSDKTLPTFYTHRNGIKKHCTIFGITGERDHTVWYFTFDESLNEIRQCLNNTKFIKWNILSAFLTIHTEQIQPALDFISNKKLKIKQNKQNFYLYLPIEKAHNFDIVIPSETVLEPLKEEDASLCNSLWAFKSDNSEIWVKSLILVHGGYALRRKDTRELLSFGLINDHLAIGMLTTIEKAQRKGYAEIIVKQLVKKLIEINITPIVYVHNPNALKLFQKLGFISISNSNWIFIQK</sequence>
<organism evidence="2 3">
    <name type="scientific">Polypedilum vanderplanki</name>
    <name type="common">Sleeping chironomid midge</name>
    <dbReference type="NCBI Taxonomy" id="319348"/>
    <lineage>
        <taxon>Eukaryota</taxon>
        <taxon>Metazoa</taxon>
        <taxon>Ecdysozoa</taxon>
        <taxon>Arthropoda</taxon>
        <taxon>Hexapoda</taxon>
        <taxon>Insecta</taxon>
        <taxon>Pterygota</taxon>
        <taxon>Neoptera</taxon>
        <taxon>Endopterygota</taxon>
        <taxon>Diptera</taxon>
        <taxon>Nematocera</taxon>
        <taxon>Chironomoidea</taxon>
        <taxon>Chironomidae</taxon>
        <taxon>Chironominae</taxon>
        <taxon>Polypedilum</taxon>
        <taxon>Polypedilum</taxon>
    </lineage>
</organism>
<dbReference type="SUPFAM" id="SSF55729">
    <property type="entry name" value="Acyl-CoA N-acyltransferases (Nat)"/>
    <property type="match status" value="1"/>
</dbReference>
<dbReference type="PROSITE" id="PS51186">
    <property type="entry name" value="GNAT"/>
    <property type="match status" value="1"/>
</dbReference>
<evidence type="ECO:0000259" key="1">
    <source>
        <dbReference type="PROSITE" id="PS51186"/>
    </source>
</evidence>
<dbReference type="Proteomes" id="UP001107558">
    <property type="component" value="Chromosome 1"/>
</dbReference>
<dbReference type="OrthoDB" id="7305308at2759"/>
<accession>A0A9J6CFN6</accession>
<dbReference type="Gene3D" id="3.40.630.30">
    <property type="match status" value="2"/>
</dbReference>
<evidence type="ECO:0000313" key="2">
    <source>
        <dbReference type="EMBL" id="KAG5680422.1"/>
    </source>
</evidence>
<name>A0A9J6CFN6_POLVA</name>
<dbReference type="Pfam" id="PF18713">
    <property type="entry name" value="DUF5645"/>
    <property type="match status" value="1"/>
</dbReference>
<dbReference type="InterPro" id="IPR041506">
    <property type="entry name" value="DUF5645"/>
</dbReference>
<dbReference type="AlphaFoldDB" id="A0A9J6CFN6"/>
<feature type="domain" description="N-acetyltransferase" evidence="1">
    <location>
        <begin position="158"/>
        <end position="282"/>
    </location>
</feature>
<dbReference type="InterPro" id="IPR016181">
    <property type="entry name" value="Acyl_CoA_acyltransferase"/>
</dbReference>
<keyword evidence="3" id="KW-1185">Reference proteome</keyword>
<dbReference type="InterPro" id="IPR013653">
    <property type="entry name" value="GCN5-like_dom"/>
</dbReference>
<gene>
    <name evidence="2" type="ORF">PVAND_009930</name>
</gene>
<protein>
    <recommendedName>
        <fullName evidence="1">N-acetyltransferase domain-containing protein</fullName>
    </recommendedName>
</protein>
<dbReference type="EMBL" id="JADBJN010000001">
    <property type="protein sequence ID" value="KAG5680422.1"/>
    <property type="molecule type" value="Genomic_DNA"/>
</dbReference>
<dbReference type="InterPro" id="IPR000182">
    <property type="entry name" value="GNAT_dom"/>
</dbReference>
<dbReference type="Pfam" id="PF08445">
    <property type="entry name" value="FR47"/>
    <property type="match status" value="1"/>
</dbReference>
<proteinExistence type="predicted"/>
<dbReference type="PANTHER" id="PTHR20958">
    <property type="entry name" value="GLYCINE N-ACYLTRANSFERASE-LIKE PROTEIN"/>
    <property type="match status" value="1"/>
</dbReference>